<protein>
    <submittedName>
        <fullName evidence="2">Enoyl-CoA hydratase/isomerase</fullName>
    </submittedName>
</protein>
<accession>F8GWT9</accession>
<reference evidence="2 3" key="1">
    <citation type="journal article" date="2011" name="J. Bacteriol.">
        <title>Complete genome sequence of the type strain Cupriavidus necator N-1.</title>
        <authorList>
            <person name="Poehlein A."/>
            <person name="Kusian B."/>
            <person name="Friedrich B."/>
            <person name="Daniel R."/>
            <person name="Bowien B."/>
        </authorList>
    </citation>
    <scope>NUCLEOTIDE SEQUENCE [LARGE SCALE GENOMIC DNA]</scope>
    <source>
        <strain evidence="3">ATCC 43291 / DSM 13513 / CCUG 52238 / LMG 8453 / N-1</strain>
        <plasmid evidence="2 3">pBB1</plasmid>
    </source>
</reference>
<geneLocation type="plasmid" evidence="2 3">
    <name>pBB1</name>
</geneLocation>
<dbReference type="PANTHER" id="PTHR43459">
    <property type="entry name" value="ENOYL-COA HYDRATASE"/>
    <property type="match status" value="1"/>
</dbReference>
<evidence type="ECO:0000313" key="2">
    <source>
        <dbReference type="EMBL" id="AEI81809.1"/>
    </source>
</evidence>
<sequence length="231" mass="25404">MYERYKFLKFERRGKILTVTMDNPSANAANFGLHDELSYVFDEIEHDAECEVVVLTGTGRVFSAGADRTGRLKACDNSSVRASMISRAPNMVSSLLSMSKPVIARVNGHARGLGATLALLADVAISVDTAEIADPHVNIGQSAEDSGAFFWPMVVGYSRSRQYLERELGVDPINSIIATNKSRHKRANAKSRPALNPLAAPAPKPARPRAQSVRPWHARRHWRPCRAQLCP</sequence>
<dbReference type="SUPFAM" id="SSF52096">
    <property type="entry name" value="ClpP/crotonase"/>
    <property type="match status" value="1"/>
</dbReference>
<dbReference type="GO" id="GO:0016853">
    <property type="term" value="F:isomerase activity"/>
    <property type="evidence" value="ECO:0007669"/>
    <property type="project" value="UniProtKB-KW"/>
</dbReference>
<name>F8GWT9_CUPNN</name>
<gene>
    <name evidence="2" type="ordered locus">CNE_BB1p03850</name>
</gene>
<proteinExistence type="predicted"/>
<dbReference type="CDD" id="cd06558">
    <property type="entry name" value="crotonase-like"/>
    <property type="match status" value="1"/>
</dbReference>
<dbReference type="InterPro" id="IPR029045">
    <property type="entry name" value="ClpP/crotonase-like_dom_sf"/>
</dbReference>
<dbReference type="HOGENOM" id="CLU_1198181_0_0_4"/>
<evidence type="ECO:0000256" key="1">
    <source>
        <dbReference type="SAM" id="MobiDB-lite"/>
    </source>
</evidence>
<dbReference type="AlphaFoldDB" id="F8GWT9"/>
<organism evidence="2 3">
    <name type="scientific">Cupriavidus necator (strain ATCC 43291 / DSM 13513 / CCUG 52238 / LMG 8453 / N-1)</name>
    <name type="common">Ralstonia eutropha</name>
    <dbReference type="NCBI Taxonomy" id="1042878"/>
    <lineage>
        <taxon>Bacteria</taxon>
        <taxon>Pseudomonadati</taxon>
        <taxon>Pseudomonadota</taxon>
        <taxon>Betaproteobacteria</taxon>
        <taxon>Burkholderiales</taxon>
        <taxon>Burkholderiaceae</taxon>
        <taxon>Cupriavidus</taxon>
    </lineage>
</organism>
<dbReference type="PANTHER" id="PTHR43459:SF1">
    <property type="entry name" value="EG:BACN32G11.4 PROTEIN"/>
    <property type="match status" value="1"/>
</dbReference>
<dbReference type="Proteomes" id="UP000006798">
    <property type="component" value="Plasmid pBB1"/>
</dbReference>
<dbReference type="GeneID" id="34312490"/>
<dbReference type="InterPro" id="IPR001753">
    <property type="entry name" value="Enoyl-CoA_hydra/iso"/>
</dbReference>
<dbReference type="KEGG" id="cnc:CNE_BB1p03850"/>
<dbReference type="EMBL" id="CP002879">
    <property type="protein sequence ID" value="AEI81809.1"/>
    <property type="molecule type" value="Genomic_DNA"/>
</dbReference>
<feature type="region of interest" description="Disordered" evidence="1">
    <location>
        <begin position="181"/>
        <end position="217"/>
    </location>
</feature>
<evidence type="ECO:0000313" key="3">
    <source>
        <dbReference type="Proteomes" id="UP000006798"/>
    </source>
</evidence>
<dbReference type="Gene3D" id="3.90.226.10">
    <property type="entry name" value="2-enoyl-CoA Hydratase, Chain A, domain 1"/>
    <property type="match status" value="1"/>
</dbReference>
<dbReference type="Pfam" id="PF00378">
    <property type="entry name" value="ECH_1"/>
    <property type="match status" value="1"/>
</dbReference>
<keyword evidence="2" id="KW-0413">Isomerase</keyword>
<dbReference type="RefSeq" id="WP_013958864.1">
    <property type="nucleotide sequence ID" value="NC_015727.1"/>
</dbReference>
<keyword evidence="2" id="KW-0614">Plasmid</keyword>